<dbReference type="PRINTS" id="PR00023">
    <property type="entry name" value="ZPELLUCIDA"/>
</dbReference>
<proteinExistence type="predicted"/>
<dbReference type="InterPro" id="IPR048290">
    <property type="entry name" value="ZP_chr"/>
</dbReference>
<keyword evidence="4" id="KW-0812">Transmembrane</keyword>
<evidence type="ECO:0000256" key="2">
    <source>
        <dbReference type="ARBA" id="ARBA00023157"/>
    </source>
</evidence>
<name>A0A9W9Z4H9_9CNID</name>
<evidence type="ECO:0000313" key="6">
    <source>
        <dbReference type="EMBL" id="KAJ7373598.1"/>
    </source>
</evidence>
<sequence length="335" mass="37187">MTVAIAKSFLPGVDRGHLQLLDASCTATETSTQFILQAPLVGCFSSVSHRPKSVLYSNKVLTISSDINPVVTRKKEIEIPFSCLYAKSGVVSTAGWKPEKNVIKFSVERQGNFTMTLDMFPNSDFGAPYSQKDLPLAVHIEQSLFFEVSVTTGDGELSIRADRCYATLTQDRKRKTSVKYDLIQNGCPTDPSVQFLPTNSSTAQRFKLDAFQFTGKQGYVFVHCHVIICDENDPLSDCNKSCPIPSGRLTKREVRDHLIDEYALVQGPVHLVRRKRDTDGKELSYQKCSSVASMVVLGLVSAIFLTGAVFILARKSRDRLKQSMPLVDKESTVMQ</sequence>
<evidence type="ECO:0000256" key="1">
    <source>
        <dbReference type="ARBA" id="ARBA00022729"/>
    </source>
</evidence>
<accession>A0A9W9Z4H9</accession>
<dbReference type="Gene3D" id="2.60.40.4100">
    <property type="entry name" value="Zona pellucida, ZP-C domain"/>
    <property type="match status" value="1"/>
</dbReference>
<dbReference type="Pfam" id="PF23344">
    <property type="entry name" value="ZP-N"/>
    <property type="match status" value="1"/>
</dbReference>
<protein>
    <recommendedName>
        <fullName evidence="5">ZP domain-containing protein</fullName>
    </recommendedName>
</protein>
<dbReference type="PANTHER" id="PTHR14002:SF43">
    <property type="entry name" value="DELTA-LIKE PROTEIN"/>
    <property type="match status" value="1"/>
</dbReference>
<dbReference type="InterPro" id="IPR001507">
    <property type="entry name" value="ZP_dom"/>
</dbReference>
<dbReference type="OrthoDB" id="5968655at2759"/>
<dbReference type="SMART" id="SM00241">
    <property type="entry name" value="ZP"/>
    <property type="match status" value="1"/>
</dbReference>
<dbReference type="InterPro" id="IPR042235">
    <property type="entry name" value="ZP-C_dom"/>
</dbReference>
<evidence type="ECO:0000256" key="3">
    <source>
        <dbReference type="ARBA" id="ARBA00023180"/>
    </source>
</evidence>
<gene>
    <name evidence="6" type="ORF">OS493_011203</name>
</gene>
<dbReference type="EMBL" id="MU826830">
    <property type="protein sequence ID" value="KAJ7373598.1"/>
    <property type="molecule type" value="Genomic_DNA"/>
</dbReference>
<evidence type="ECO:0000259" key="5">
    <source>
        <dbReference type="PROSITE" id="PS51034"/>
    </source>
</evidence>
<reference evidence="6" key="1">
    <citation type="submission" date="2023-01" db="EMBL/GenBank/DDBJ databases">
        <title>Genome assembly of the deep-sea coral Lophelia pertusa.</title>
        <authorList>
            <person name="Herrera S."/>
            <person name="Cordes E."/>
        </authorList>
    </citation>
    <scope>NUCLEOTIDE SEQUENCE</scope>
    <source>
        <strain evidence="6">USNM1676648</strain>
        <tissue evidence="6">Polyp</tissue>
    </source>
</reference>
<keyword evidence="3" id="KW-0325">Glycoprotein</keyword>
<evidence type="ECO:0000313" key="7">
    <source>
        <dbReference type="Proteomes" id="UP001163046"/>
    </source>
</evidence>
<dbReference type="AlphaFoldDB" id="A0A9W9Z4H9"/>
<feature type="domain" description="ZP" evidence="5">
    <location>
        <begin position="1"/>
        <end position="245"/>
    </location>
</feature>
<comment type="caution">
    <text evidence="6">The sequence shown here is derived from an EMBL/GenBank/DDBJ whole genome shotgun (WGS) entry which is preliminary data.</text>
</comment>
<dbReference type="Gene3D" id="2.60.40.3210">
    <property type="entry name" value="Zona pellucida, ZP-N domain"/>
    <property type="match status" value="1"/>
</dbReference>
<dbReference type="PROSITE" id="PS51034">
    <property type="entry name" value="ZP_2"/>
    <property type="match status" value="1"/>
</dbReference>
<organism evidence="6 7">
    <name type="scientific">Desmophyllum pertusum</name>
    <dbReference type="NCBI Taxonomy" id="174260"/>
    <lineage>
        <taxon>Eukaryota</taxon>
        <taxon>Metazoa</taxon>
        <taxon>Cnidaria</taxon>
        <taxon>Anthozoa</taxon>
        <taxon>Hexacorallia</taxon>
        <taxon>Scleractinia</taxon>
        <taxon>Caryophylliina</taxon>
        <taxon>Caryophylliidae</taxon>
        <taxon>Desmophyllum</taxon>
    </lineage>
</organism>
<keyword evidence="1" id="KW-0732">Signal</keyword>
<feature type="transmembrane region" description="Helical" evidence="4">
    <location>
        <begin position="291"/>
        <end position="313"/>
    </location>
</feature>
<dbReference type="Proteomes" id="UP001163046">
    <property type="component" value="Unassembled WGS sequence"/>
</dbReference>
<keyword evidence="2" id="KW-1015">Disulfide bond</keyword>
<evidence type="ECO:0000256" key="4">
    <source>
        <dbReference type="SAM" id="Phobius"/>
    </source>
</evidence>
<dbReference type="PANTHER" id="PTHR14002">
    <property type="entry name" value="ENDOGLIN/TGF-BETA RECEPTOR TYPE III"/>
    <property type="match status" value="1"/>
</dbReference>
<dbReference type="Pfam" id="PF00100">
    <property type="entry name" value="Zona_pellucida"/>
    <property type="match status" value="1"/>
</dbReference>
<dbReference type="InterPro" id="IPR055355">
    <property type="entry name" value="ZP-C"/>
</dbReference>
<keyword evidence="4" id="KW-0472">Membrane</keyword>
<keyword evidence="4" id="KW-1133">Transmembrane helix</keyword>
<dbReference type="InterPro" id="IPR055356">
    <property type="entry name" value="ZP-N"/>
</dbReference>
<keyword evidence="7" id="KW-1185">Reference proteome</keyword>